<evidence type="ECO:0000256" key="1">
    <source>
        <dbReference type="SAM" id="Phobius"/>
    </source>
</evidence>
<protein>
    <submittedName>
        <fullName evidence="2">Uncharacterized protein</fullName>
    </submittedName>
</protein>
<proteinExistence type="predicted"/>
<keyword evidence="1" id="KW-0472">Membrane</keyword>
<feature type="transmembrane region" description="Helical" evidence="1">
    <location>
        <begin position="59"/>
        <end position="80"/>
    </location>
</feature>
<evidence type="ECO:0000313" key="2">
    <source>
        <dbReference type="EMBL" id="QXT57827.1"/>
    </source>
</evidence>
<dbReference type="EMBL" id="MW582943">
    <property type="protein sequence ID" value="QXT57827.1"/>
    <property type="molecule type" value="Genomic_DNA"/>
</dbReference>
<organism evidence="2">
    <name type="scientific">Rhinella marina erythrocytic-like virus</name>
    <dbReference type="NCBI Taxonomy" id="2859906"/>
    <lineage>
        <taxon>Viruses</taxon>
        <taxon>Varidnaviria</taxon>
        <taxon>Bamfordvirae</taxon>
        <taxon>Nucleocytoviricota</taxon>
        <taxon>Megaviricetes</taxon>
        <taxon>Pimascovirales</taxon>
        <taxon>Pimascovirales incertae sedis</taxon>
        <taxon>Iridoviridae</taxon>
    </lineage>
</organism>
<accession>A0A8F6UAB0</accession>
<sequence length="91" mass="11144">MGIFCHLYFRSHGFRLSKCSIIYFRFIYIVYNIAFIGGVIAVIAVVIRRYNGFNTIRILIIYISRFYIFRYSIYVLFPYFRFKFKTLKYVK</sequence>
<reference evidence="2" key="1">
    <citation type="submission" date="2021-02" db="EMBL/GenBank/DDBJ databases">
        <title>Distinct virome patterns of the invasive cane toad (Rhinella marina) across its native and introduced ranges.</title>
        <authorList>
            <person name="Russo A.G."/>
            <person name="Harding E.F."/>
            <person name="Yan G.J."/>
            <person name="Selechnik D."/>
            <person name="Ducatez S."/>
            <person name="DeVore J.L."/>
            <person name="Zhou J."/>
            <person name="Sarma R.R."/>
            <person name="Lee Y.P."/>
            <person name="Richardson M.F."/>
            <person name="Shine R."/>
            <person name="Rollins L.A."/>
            <person name="White P.A."/>
        </authorList>
    </citation>
    <scope>NUCLEOTIDE SEQUENCE</scope>
</reference>
<keyword evidence="1" id="KW-1133">Transmembrane helix</keyword>
<name>A0A8F6UAB0_9VIRU</name>
<feature type="transmembrane region" description="Helical" evidence="1">
    <location>
        <begin position="21"/>
        <end position="47"/>
    </location>
</feature>
<keyword evidence="1" id="KW-0812">Transmembrane</keyword>